<reference evidence="9" key="1">
    <citation type="submission" date="2016-08" db="EMBL/GenBank/DDBJ databases">
        <title>Complete genome sequence of the organohalide-respiring Epsilonproteobacterium Sulfurospirillum halorespirans.</title>
        <authorList>
            <person name="Goris T."/>
            <person name="Zimmermann J."/>
            <person name="Schenz B."/>
            <person name="Lemos M."/>
            <person name="Hackermueller J."/>
            <person name="Diekert G."/>
        </authorList>
    </citation>
    <scope>NUCLEOTIDE SEQUENCE [LARGE SCALE GENOMIC DNA]</scope>
    <source>
        <strain>DSM 13726</strain>
        <strain evidence="9">PCE-M2</strain>
    </source>
</reference>
<feature type="transmembrane region" description="Helical" evidence="6">
    <location>
        <begin position="112"/>
        <end position="134"/>
    </location>
</feature>
<keyword evidence="2" id="KW-1003">Cell membrane</keyword>
<dbReference type="AlphaFoldDB" id="A0A1D7TP38"/>
<dbReference type="Pfam" id="PF06271">
    <property type="entry name" value="RDD"/>
    <property type="match status" value="1"/>
</dbReference>
<dbReference type="RefSeq" id="WP_084010995.1">
    <property type="nucleotide sequence ID" value="NZ_CP017111.1"/>
</dbReference>
<gene>
    <name evidence="8" type="ORF">SHALO_3009</name>
</gene>
<sequence length="153" mass="17597">MRWRATKKRGKKEHKSTLPLLTIAPFQRRLKAFVVDSFMLLMPILYIVFYLIYGSREGFAAHMLQGWLLILIPYGFLTTLFLKRNAQTPGYKAYDLVLIDLKTGQRATLTQLIVRYILLLLTAVSILGLFVPLLRKDNLALYDILSQTAPIPK</sequence>
<evidence type="ECO:0000256" key="5">
    <source>
        <dbReference type="ARBA" id="ARBA00023136"/>
    </source>
</evidence>
<evidence type="ECO:0000256" key="1">
    <source>
        <dbReference type="ARBA" id="ARBA00004651"/>
    </source>
</evidence>
<feature type="transmembrane region" description="Helical" evidence="6">
    <location>
        <begin position="59"/>
        <end position="82"/>
    </location>
</feature>
<protein>
    <submittedName>
        <fullName evidence="8">RDD domain-containing protein</fullName>
    </submittedName>
</protein>
<proteinExistence type="predicted"/>
<evidence type="ECO:0000313" key="8">
    <source>
        <dbReference type="EMBL" id="AOO66756.1"/>
    </source>
</evidence>
<evidence type="ECO:0000259" key="7">
    <source>
        <dbReference type="Pfam" id="PF06271"/>
    </source>
</evidence>
<evidence type="ECO:0000256" key="3">
    <source>
        <dbReference type="ARBA" id="ARBA00022692"/>
    </source>
</evidence>
<feature type="transmembrane region" description="Helical" evidence="6">
    <location>
        <begin position="33"/>
        <end position="53"/>
    </location>
</feature>
<accession>A0A1D7TP38</accession>
<dbReference type="EMBL" id="CP017111">
    <property type="protein sequence ID" value="AOO66756.1"/>
    <property type="molecule type" value="Genomic_DNA"/>
</dbReference>
<keyword evidence="5 6" id="KW-0472">Membrane</keyword>
<keyword evidence="4 6" id="KW-1133">Transmembrane helix</keyword>
<dbReference type="PANTHER" id="PTHR36115:SF6">
    <property type="entry name" value="PROLINE-RICH ANTIGEN HOMOLOG"/>
    <property type="match status" value="1"/>
</dbReference>
<evidence type="ECO:0000256" key="4">
    <source>
        <dbReference type="ARBA" id="ARBA00022989"/>
    </source>
</evidence>
<dbReference type="Proteomes" id="UP000094609">
    <property type="component" value="Chromosome"/>
</dbReference>
<evidence type="ECO:0000256" key="6">
    <source>
        <dbReference type="SAM" id="Phobius"/>
    </source>
</evidence>
<dbReference type="PATRIC" id="fig|1193502.14.peg.3042"/>
<dbReference type="InterPro" id="IPR051791">
    <property type="entry name" value="Pra-immunoreactive"/>
</dbReference>
<feature type="domain" description="RDD" evidence="7">
    <location>
        <begin position="24"/>
        <end position="146"/>
    </location>
</feature>
<evidence type="ECO:0000256" key="2">
    <source>
        <dbReference type="ARBA" id="ARBA00022475"/>
    </source>
</evidence>
<name>A0A1D7TP38_9BACT</name>
<comment type="subcellular location">
    <subcellularLocation>
        <location evidence="1">Cell membrane</location>
        <topology evidence="1">Multi-pass membrane protein</topology>
    </subcellularLocation>
</comment>
<dbReference type="STRING" id="1193502.SHALO_3009"/>
<keyword evidence="3 6" id="KW-0812">Transmembrane</keyword>
<evidence type="ECO:0000313" key="9">
    <source>
        <dbReference type="Proteomes" id="UP000094609"/>
    </source>
</evidence>
<dbReference type="KEGG" id="shal:SHALO_3009"/>
<keyword evidence="9" id="KW-1185">Reference proteome</keyword>
<dbReference type="InterPro" id="IPR010432">
    <property type="entry name" value="RDD"/>
</dbReference>
<dbReference type="PANTHER" id="PTHR36115">
    <property type="entry name" value="PROLINE-RICH ANTIGEN HOMOLOG-RELATED"/>
    <property type="match status" value="1"/>
</dbReference>
<organism evidence="8 9">
    <name type="scientific">Sulfurospirillum halorespirans DSM 13726</name>
    <dbReference type="NCBI Taxonomy" id="1193502"/>
    <lineage>
        <taxon>Bacteria</taxon>
        <taxon>Pseudomonadati</taxon>
        <taxon>Campylobacterota</taxon>
        <taxon>Epsilonproteobacteria</taxon>
        <taxon>Campylobacterales</taxon>
        <taxon>Sulfurospirillaceae</taxon>
        <taxon>Sulfurospirillum</taxon>
    </lineage>
</organism>
<dbReference type="GO" id="GO:0005886">
    <property type="term" value="C:plasma membrane"/>
    <property type="evidence" value="ECO:0007669"/>
    <property type="project" value="UniProtKB-SubCell"/>
</dbReference>